<keyword evidence="4" id="KW-0418">Kinase</keyword>
<dbReference type="Pfam" id="PF00781">
    <property type="entry name" value="DAGK_cat"/>
    <property type="match status" value="1"/>
</dbReference>
<dbReference type="InterPro" id="IPR016064">
    <property type="entry name" value="NAD/diacylglycerol_kinase_sf"/>
</dbReference>
<keyword evidence="4" id="KW-0808">Transferase</keyword>
<keyword evidence="5" id="KW-1185">Reference proteome</keyword>
<gene>
    <name evidence="4" type="ORF">DEF24_07170</name>
</gene>
<comment type="cofactor">
    <cofactor evidence="1">
        <name>Mg(2+)</name>
        <dbReference type="ChEBI" id="CHEBI:18420"/>
    </cofactor>
</comment>
<evidence type="ECO:0000259" key="3">
    <source>
        <dbReference type="PROSITE" id="PS50146"/>
    </source>
</evidence>
<evidence type="ECO:0000313" key="4">
    <source>
        <dbReference type="EMBL" id="RCV60454.1"/>
    </source>
</evidence>
<evidence type="ECO:0000313" key="5">
    <source>
        <dbReference type="Proteomes" id="UP000253318"/>
    </source>
</evidence>
<dbReference type="GO" id="GO:0005886">
    <property type="term" value="C:plasma membrane"/>
    <property type="evidence" value="ECO:0007669"/>
    <property type="project" value="TreeGrafter"/>
</dbReference>
<dbReference type="InterPro" id="IPR017438">
    <property type="entry name" value="ATP-NAD_kinase_N"/>
</dbReference>
<dbReference type="AlphaFoldDB" id="A0A368TBD8"/>
<dbReference type="PANTHER" id="PTHR12358:SF106">
    <property type="entry name" value="LIPID KINASE YEGS"/>
    <property type="match status" value="1"/>
</dbReference>
<comment type="similarity">
    <text evidence="2">Belongs to the diacylglycerol/lipid kinase family.</text>
</comment>
<dbReference type="Proteomes" id="UP000253318">
    <property type="component" value="Unassembled WGS sequence"/>
</dbReference>
<sequence length="312" mass="34310">MRALFIVNPQATTTSPRSRDVIVRAIASDIALDVVQTEYRDHAKELARQAAREGYELVISLGGDGTVNEVVNGLLTAPPELPRPAYAALPGGSANVFIRALGLPADPIEATGAVLEALRNGGYRTVGLGQIDGPEDGRYFTFCAGFGWDAEVVREVERQRRRGRRASPALYISIATQMFLKGREIRDPSLAIEIPGYGSVTDLYFAVVTNTTPWTYAGSVPVQPTPRSRFQLGLDAFALTRLNSVTASTVLRKMVSHRGLPPSGRGYLTWHDQQEFVLRARRPRAFQIDGEYLGRRKQVNFRSIPKALRMVG</sequence>
<dbReference type="PROSITE" id="PS50146">
    <property type="entry name" value="DAGK"/>
    <property type="match status" value="1"/>
</dbReference>
<name>A0A368TBD8_9ACTN</name>
<dbReference type="InterPro" id="IPR001206">
    <property type="entry name" value="Diacylglycerol_kinase_cat_dom"/>
</dbReference>
<dbReference type="PANTHER" id="PTHR12358">
    <property type="entry name" value="SPHINGOSINE KINASE"/>
    <property type="match status" value="1"/>
</dbReference>
<organism evidence="4 5">
    <name type="scientific">Marinitenerispora sediminis</name>
    <dbReference type="NCBI Taxonomy" id="1931232"/>
    <lineage>
        <taxon>Bacteria</taxon>
        <taxon>Bacillati</taxon>
        <taxon>Actinomycetota</taxon>
        <taxon>Actinomycetes</taxon>
        <taxon>Streptosporangiales</taxon>
        <taxon>Nocardiopsidaceae</taxon>
        <taxon>Marinitenerispora</taxon>
    </lineage>
</organism>
<dbReference type="RefSeq" id="WP_114397669.1">
    <property type="nucleotide sequence ID" value="NZ_QEIM01000044.1"/>
</dbReference>
<evidence type="ECO:0000256" key="2">
    <source>
        <dbReference type="ARBA" id="ARBA00005983"/>
    </source>
</evidence>
<reference evidence="4 5" key="1">
    <citation type="submission" date="2018-04" db="EMBL/GenBank/DDBJ databases">
        <title>Novel actinobacteria from marine sediment.</title>
        <authorList>
            <person name="Ng Z.Y."/>
            <person name="Tan G.Y.A."/>
        </authorList>
    </citation>
    <scope>NUCLEOTIDE SEQUENCE [LARGE SCALE GENOMIC DNA]</scope>
    <source>
        <strain evidence="4 5">TPS81</strain>
    </source>
</reference>
<proteinExistence type="inferred from homology"/>
<evidence type="ECO:0000256" key="1">
    <source>
        <dbReference type="ARBA" id="ARBA00001946"/>
    </source>
</evidence>
<dbReference type="Gene3D" id="2.60.200.40">
    <property type="match status" value="1"/>
</dbReference>
<dbReference type="InterPro" id="IPR050187">
    <property type="entry name" value="Lipid_Phosphate_FormReg"/>
</dbReference>
<comment type="caution">
    <text evidence="4">The sequence shown here is derived from an EMBL/GenBank/DDBJ whole genome shotgun (WGS) entry which is preliminary data.</text>
</comment>
<protein>
    <submittedName>
        <fullName evidence="4">Diacylglycerol kinase</fullName>
    </submittedName>
</protein>
<dbReference type="Gene3D" id="3.40.50.10330">
    <property type="entry name" value="Probable inorganic polyphosphate/atp-NAD kinase, domain 1"/>
    <property type="match status" value="1"/>
</dbReference>
<dbReference type="EMBL" id="QEIN01000039">
    <property type="protein sequence ID" value="RCV60454.1"/>
    <property type="molecule type" value="Genomic_DNA"/>
</dbReference>
<accession>A0A368TBD8</accession>
<dbReference type="SMART" id="SM00046">
    <property type="entry name" value="DAGKc"/>
    <property type="match status" value="1"/>
</dbReference>
<feature type="domain" description="DAGKc" evidence="3">
    <location>
        <begin position="1"/>
        <end position="135"/>
    </location>
</feature>
<dbReference type="GO" id="GO:0004143">
    <property type="term" value="F:ATP-dependent diacylglycerol kinase activity"/>
    <property type="evidence" value="ECO:0007669"/>
    <property type="project" value="TreeGrafter"/>
</dbReference>
<dbReference type="OrthoDB" id="142078at2"/>
<dbReference type="SUPFAM" id="SSF111331">
    <property type="entry name" value="NAD kinase/diacylglycerol kinase-like"/>
    <property type="match status" value="1"/>
</dbReference>